<dbReference type="OrthoDB" id="2444807at2759"/>
<comment type="caution">
    <text evidence="1">The sequence shown here is derived from an EMBL/GenBank/DDBJ whole genome shotgun (WGS) entry which is preliminary data.</text>
</comment>
<feature type="non-terminal residue" evidence="1">
    <location>
        <position position="1"/>
    </location>
</feature>
<accession>A0A9N9PHF8</accession>
<name>A0A9N9PHF8_9GLOM</name>
<evidence type="ECO:0000313" key="1">
    <source>
        <dbReference type="EMBL" id="CAG8827681.1"/>
    </source>
</evidence>
<evidence type="ECO:0000313" key="2">
    <source>
        <dbReference type="Proteomes" id="UP000789405"/>
    </source>
</evidence>
<protein>
    <submittedName>
        <fullName evidence="1">16399_t:CDS:1</fullName>
    </submittedName>
</protein>
<dbReference type="AlphaFoldDB" id="A0A9N9PHF8"/>
<feature type="non-terminal residue" evidence="1">
    <location>
        <position position="54"/>
    </location>
</feature>
<organism evidence="1 2">
    <name type="scientific">Dentiscutata erythropus</name>
    <dbReference type="NCBI Taxonomy" id="1348616"/>
    <lineage>
        <taxon>Eukaryota</taxon>
        <taxon>Fungi</taxon>
        <taxon>Fungi incertae sedis</taxon>
        <taxon>Mucoromycota</taxon>
        <taxon>Glomeromycotina</taxon>
        <taxon>Glomeromycetes</taxon>
        <taxon>Diversisporales</taxon>
        <taxon>Gigasporaceae</taxon>
        <taxon>Dentiscutata</taxon>
    </lineage>
</organism>
<keyword evidence="2" id="KW-1185">Reference proteome</keyword>
<reference evidence="1" key="1">
    <citation type="submission" date="2021-06" db="EMBL/GenBank/DDBJ databases">
        <authorList>
            <person name="Kallberg Y."/>
            <person name="Tangrot J."/>
            <person name="Rosling A."/>
        </authorList>
    </citation>
    <scope>NUCLEOTIDE SEQUENCE</scope>
    <source>
        <strain evidence="1">MA453B</strain>
    </source>
</reference>
<sequence>LIKIFEPFDHATEEFSAENYPTLSVVYPIIEVLKFKFAIDPNLPLIEDSIDKED</sequence>
<dbReference type="Proteomes" id="UP000789405">
    <property type="component" value="Unassembled WGS sequence"/>
</dbReference>
<dbReference type="EMBL" id="CAJVPY010070140">
    <property type="protein sequence ID" value="CAG8827681.1"/>
    <property type="molecule type" value="Genomic_DNA"/>
</dbReference>
<gene>
    <name evidence="1" type="ORF">DERYTH_LOCUS28345</name>
</gene>
<proteinExistence type="predicted"/>